<feature type="region of interest" description="Disordered" evidence="2">
    <location>
        <begin position="319"/>
        <end position="376"/>
    </location>
</feature>
<feature type="domain" description="KfrA N-terminal DNA-binding" evidence="3">
    <location>
        <begin position="8"/>
        <end position="119"/>
    </location>
</feature>
<proteinExistence type="predicted"/>
<dbReference type="OrthoDB" id="7015148at2"/>
<organism evidence="4 5">
    <name type="scientific">Thauera terpenica 58Eu</name>
    <dbReference type="NCBI Taxonomy" id="1348657"/>
    <lineage>
        <taxon>Bacteria</taxon>
        <taxon>Pseudomonadati</taxon>
        <taxon>Pseudomonadota</taxon>
        <taxon>Betaproteobacteria</taxon>
        <taxon>Rhodocyclales</taxon>
        <taxon>Zoogloeaceae</taxon>
        <taxon>Thauera</taxon>
    </lineage>
</organism>
<dbReference type="AlphaFoldDB" id="S9ZIA4"/>
<dbReference type="PATRIC" id="fig|1348657.5.peg.3182"/>
<dbReference type="InterPro" id="IPR021104">
    <property type="entry name" value="KfrA_DNA-bd_N"/>
</dbReference>
<feature type="region of interest" description="Disordered" evidence="2">
    <location>
        <begin position="254"/>
        <end position="286"/>
    </location>
</feature>
<dbReference type="Pfam" id="PF11740">
    <property type="entry name" value="KfrA_N"/>
    <property type="match status" value="1"/>
</dbReference>
<evidence type="ECO:0000256" key="1">
    <source>
        <dbReference type="SAM" id="Coils"/>
    </source>
</evidence>
<evidence type="ECO:0000313" key="4">
    <source>
        <dbReference type="EMBL" id="EPZ14331.1"/>
    </source>
</evidence>
<protein>
    <recommendedName>
        <fullName evidence="3">KfrA N-terminal DNA-binding domain-containing protein</fullName>
    </recommendedName>
</protein>
<evidence type="ECO:0000259" key="3">
    <source>
        <dbReference type="Pfam" id="PF11740"/>
    </source>
</evidence>
<comment type="caution">
    <text evidence="4">The sequence shown here is derived from an EMBL/GenBank/DDBJ whole genome shotgun (WGS) entry which is preliminary data.</text>
</comment>
<evidence type="ECO:0000256" key="2">
    <source>
        <dbReference type="SAM" id="MobiDB-lite"/>
    </source>
</evidence>
<feature type="compositionally biased region" description="Basic and acidic residues" evidence="2">
    <location>
        <begin position="359"/>
        <end position="376"/>
    </location>
</feature>
<sequence length="376" mass="40625">MGRIAAHTQEQVFEAADKLAANGQEVTATTLREVLGRGSFSTLGKHIDAWQQARKAAPAPVVIDMPESVKAAFAQCWQAAASEAGKEIAAIREKADAEIKTTKRRLDEALAEVERLEEEANADAARLETAEGALSAERTASHRAATEAAAREAALTATTEQMRQQIEAQQAELARVHAEAEAARNQHSAEVARLTADFSRQLAEHATALARVQAQLDQANAQVQAFTERVDALSGELMQARAEAQRLDELRRHAADDAERAHQARTKAENERDEASARERAKIEEAATAKAEAARLADQLKDQKARSVEVIGKLEKSRQSLEADLSATRKEAREAASQLGRAQGELEALRTQVAGQNDTIRRLADQGDTKGKGGGK</sequence>
<dbReference type="STRING" id="1348657.M622_18845"/>
<dbReference type="eggNOG" id="COG1196">
    <property type="taxonomic scope" value="Bacteria"/>
</dbReference>
<feature type="compositionally biased region" description="Basic and acidic residues" evidence="2">
    <location>
        <begin position="319"/>
        <end position="334"/>
    </location>
</feature>
<dbReference type="Proteomes" id="UP000015455">
    <property type="component" value="Unassembled WGS sequence"/>
</dbReference>
<feature type="coiled-coil region" evidence="1">
    <location>
        <begin position="92"/>
        <end position="133"/>
    </location>
</feature>
<reference evidence="4 5" key="1">
    <citation type="submission" date="2013-06" db="EMBL/GenBank/DDBJ databases">
        <title>Draft genome sequence of Thauera terpenica.</title>
        <authorList>
            <person name="Liu B."/>
            <person name="Frostegard A.H."/>
            <person name="Shapleigh J.P."/>
        </authorList>
    </citation>
    <scope>NUCLEOTIDE SEQUENCE [LARGE SCALE GENOMIC DNA]</scope>
    <source>
        <strain evidence="4 5">58Eu</strain>
    </source>
</reference>
<evidence type="ECO:0000313" key="5">
    <source>
        <dbReference type="Proteomes" id="UP000015455"/>
    </source>
</evidence>
<name>S9ZIA4_9RHOO</name>
<dbReference type="EMBL" id="ATJV01000087">
    <property type="protein sequence ID" value="EPZ14331.1"/>
    <property type="molecule type" value="Genomic_DNA"/>
</dbReference>
<keyword evidence="5" id="KW-1185">Reference proteome</keyword>
<accession>S9ZIA4</accession>
<keyword evidence="1" id="KW-0175">Coiled coil</keyword>
<gene>
    <name evidence="4" type="ORF">M622_18845</name>
</gene>
<dbReference type="RefSeq" id="WP_021250584.1">
    <property type="nucleotide sequence ID" value="NZ_ATJV01000087.1"/>
</dbReference>